<evidence type="ECO:0000256" key="2">
    <source>
        <dbReference type="ARBA" id="ARBA00022723"/>
    </source>
</evidence>
<sequence>MTDNQTQPQTESGTDLERIFAHIEENRESFIERVMDYVRHPSISAQNNGITEVAAILVDMLQGMGMEATSIPTKNHPMVLGRMEKQPGKPTVLLYGHYDVQPPEPYELWDSPPFEPTIRNGRIYARGIGDNKGQHFAQLMALESHLKVTGELPCNVIFLLEGEEEIGSPHIAEFVAEHADKLDADLVVTSDGPLHESDTPIITFGVRGVASFELRCKTAKRDAHSGNFGGVMPNAIWKLVHLLGTMKNEAGEITIEGLHDVVVPPTNMEREAVSKLPLDLEAIKADLGIKELDAPLDRGYYDRLMFSPTLTINGLHGGYGGPGQKTVLPCEAFAKCDIRLVESLTPDYVFEKVRAHLEAHAPDVEFVPLNAMLPSKTPMDNPFAEVIRDAIVTARGVEPLLYPTVGGSLPDYVFTKILKKPAFVVPYANADEANHAPNENLKLDLFIAGIKTGAALLTKLGEMK</sequence>
<protein>
    <submittedName>
        <fullName evidence="5">Acetylornithine deacetylase/succinyl-diaminopimelate desuccinylase-like protein</fullName>
    </submittedName>
</protein>
<name>A0A561QGE1_9HYPH</name>
<dbReference type="Pfam" id="PF07687">
    <property type="entry name" value="M20_dimer"/>
    <property type="match status" value="1"/>
</dbReference>
<evidence type="ECO:0000313" key="5">
    <source>
        <dbReference type="EMBL" id="TWF49448.1"/>
    </source>
</evidence>
<dbReference type="InterPro" id="IPR002933">
    <property type="entry name" value="Peptidase_M20"/>
</dbReference>
<dbReference type="AlphaFoldDB" id="A0A561QGE1"/>
<proteinExistence type="predicted"/>
<dbReference type="PANTHER" id="PTHR43270:SF8">
    <property type="entry name" value="DI- AND TRIPEPTIDASE DUG2-RELATED"/>
    <property type="match status" value="1"/>
</dbReference>
<dbReference type="GO" id="GO:0008233">
    <property type="term" value="F:peptidase activity"/>
    <property type="evidence" value="ECO:0007669"/>
    <property type="project" value="UniProtKB-KW"/>
</dbReference>
<evidence type="ECO:0000259" key="4">
    <source>
        <dbReference type="Pfam" id="PF07687"/>
    </source>
</evidence>
<dbReference type="EMBL" id="VIWP01000008">
    <property type="protein sequence ID" value="TWF49448.1"/>
    <property type="molecule type" value="Genomic_DNA"/>
</dbReference>
<keyword evidence="2" id="KW-0479">Metal-binding</keyword>
<feature type="domain" description="Peptidase M20 dimerisation" evidence="4">
    <location>
        <begin position="205"/>
        <end position="363"/>
    </location>
</feature>
<dbReference type="InterPro" id="IPR011650">
    <property type="entry name" value="Peptidase_M20_dimer"/>
</dbReference>
<comment type="caution">
    <text evidence="5">The sequence shown here is derived from an EMBL/GenBank/DDBJ whole genome shotgun (WGS) entry which is preliminary data.</text>
</comment>
<dbReference type="Gene3D" id="3.40.630.10">
    <property type="entry name" value="Zn peptidases"/>
    <property type="match status" value="1"/>
</dbReference>
<keyword evidence="3" id="KW-0378">Hydrolase</keyword>
<dbReference type="SUPFAM" id="SSF53187">
    <property type="entry name" value="Zn-dependent exopeptidases"/>
    <property type="match status" value="1"/>
</dbReference>
<dbReference type="Gene3D" id="3.30.70.360">
    <property type="match status" value="1"/>
</dbReference>
<keyword evidence="6" id="KW-1185">Reference proteome</keyword>
<dbReference type="OrthoDB" id="9761532at2"/>
<dbReference type="NCBIfam" id="NF006579">
    <property type="entry name" value="PRK09104.1"/>
    <property type="match status" value="1"/>
</dbReference>
<evidence type="ECO:0000313" key="6">
    <source>
        <dbReference type="Proteomes" id="UP000320653"/>
    </source>
</evidence>
<keyword evidence="1" id="KW-0645">Protease</keyword>
<dbReference type="PANTHER" id="PTHR43270">
    <property type="entry name" value="BETA-ALA-HIS DIPEPTIDASE"/>
    <property type="match status" value="1"/>
</dbReference>
<dbReference type="InterPro" id="IPR051458">
    <property type="entry name" value="Cyt/Met_Dipeptidase"/>
</dbReference>
<dbReference type="Proteomes" id="UP000320653">
    <property type="component" value="Unassembled WGS sequence"/>
</dbReference>
<evidence type="ECO:0000256" key="1">
    <source>
        <dbReference type="ARBA" id="ARBA00022670"/>
    </source>
</evidence>
<accession>A0A561QGE1</accession>
<dbReference type="RefSeq" id="WP_145641479.1">
    <property type="nucleotide sequence ID" value="NZ_VIWP01000008.1"/>
</dbReference>
<dbReference type="GO" id="GO:0006508">
    <property type="term" value="P:proteolysis"/>
    <property type="evidence" value="ECO:0007669"/>
    <property type="project" value="UniProtKB-KW"/>
</dbReference>
<reference evidence="5 6" key="1">
    <citation type="submission" date="2019-06" db="EMBL/GenBank/DDBJ databases">
        <title>Sorghum-associated microbial communities from plants grown in Nebraska, USA.</title>
        <authorList>
            <person name="Schachtman D."/>
        </authorList>
    </citation>
    <scope>NUCLEOTIDE SEQUENCE [LARGE SCALE GENOMIC DNA]</scope>
    <source>
        <strain evidence="5 6">1225</strain>
    </source>
</reference>
<dbReference type="GO" id="GO:0046872">
    <property type="term" value="F:metal ion binding"/>
    <property type="evidence" value="ECO:0007669"/>
    <property type="project" value="UniProtKB-KW"/>
</dbReference>
<evidence type="ECO:0000256" key="3">
    <source>
        <dbReference type="ARBA" id="ARBA00022801"/>
    </source>
</evidence>
<organism evidence="5 6">
    <name type="scientific">Neorhizobium alkalisoli</name>
    <dbReference type="NCBI Taxonomy" id="528178"/>
    <lineage>
        <taxon>Bacteria</taxon>
        <taxon>Pseudomonadati</taxon>
        <taxon>Pseudomonadota</taxon>
        <taxon>Alphaproteobacteria</taxon>
        <taxon>Hyphomicrobiales</taxon>
        <taxon>Rhizobiaceae</taxon>
        <taxon>Rhizobium/Agrobacterium group</taxon>
        <taxon>Neorhizobium</taxon>
    </lineage>
</organism>
<dbReference type="Pfam" id="PF01546">
    <property type="entry name" value="Peptidase_M20"/>
    <property type="match status" value="1"/>
</dbReference>
<gene>
    <name evidence="5" type="ORF">FHW37_108118</name>
</gene>